<proteinExistence type="predicted"/>
<organism evidence="1 2">
    <name type="scientific">Bacillus velezensis</name>
    <dbReference type="NCBI Taxonomy" id="492670"/>
    <lineage>
        <taxon>Bacteria</taxon>
        <taxon>Bacillati</taxon>
        <taxon>Bacillota</taxon>
        <taxon>Bacilli</taxon>
        <taxon>Bacillales</taxon>
        <taxon>Bacillaceae</taxon>
        <taxon>Bacillus</taxon>
        <taxon>Bacillus amyloliquefaciens group</taxon>
    </lineage>
</organism>
<accession>A0ABC8DF00</accession>
<dbReference type="AlphaFoldDB" id="A0ABC8DF00"/>
<reference evidence="1 2" key="1">
    <citation type="submission" date="2018-06" db="EMBL/GenBank/DDBJ databases">
        <title>Complete Genome Sequence of Bacillus velezensis DSYZ, a Plant Growth-Promoting Rhizobacterium with Antifungal Activity.</title>
        <authorList>
            <person name="Du B."/>
            <person name="Ding Y."/>
            <person name="Liu K."/>
            <person name="Yao L."/>
            <person name="Wang C."/>
            <person name="Li H."/>
            <person name="Liu H."/>
        </authorList>
    </citation>
    <scope>NUCLEOTIDE SEQUENCE [LARGE SCALE GENOMIC DNA]</scope>
    <source>
        <strain evidence="1 2">DSYZ</strain>
        <plasmid evidence="2">pdsyz</plasmid>
    </source>
</reference>
<evidence type="ECO:0000313" key="2">
    <source>
        <dbReference type="Proteomes" id="UP000250069"/>
    </source>
</evidence>
<sequence length="65" mass="7530">MIYVNLAYELVIPLEGDYDNALKKHGQQLDENMKKLALERVEKDSLVSPSLKLLCYSVTRFNTNR</sequence>
<geneLocation type="plasmid" evidence="2">
    <name>pdsyz</name>
</geneLocation>
<name>A0ABC8DF00_BACVE</name>
<evidence type="ECO:0000313" key="1">
    <source>
        <dbReference type="EMBL" id="AWX74682.1"/>
    </source>
</evidence>
<protein>
    <submittedName>
        <fullName evidence="1">Uncharacterized protein</fullName>
    </submittedName>
</protein>
<dbReference type="Proteomes" id="UP000250069">
    <property type="component" value="Plasmid pdsyz"/>
</dbReference>
<gene>
    <name evidence="1" type="ORF">BVDSYZ_21805</name>
</gene>
<keyword evidence="1" id="KW-0614">Plasmid</keyword>
<dbReference type="EMBL" id="CP030151">
    <property type="protein sequence ID" value="AWX74682.1"/>
    <property type="molecule type" value="Genomic_DNA"/>
</dbReference>
<dbReference type="RefSeq" id="WP_105322193.1">
    <property type="nucleotide sequence ID" value="NZ_CP026611.1"/>
</dbReference>